<dbReference type="Proteomes" id="UP001595912">
    <property type="component" value="Unassembled WGS sequence"/>
</dbReference>
<evidence type="ECO:0000256" key="8">
    <source>
        <dbReference type="ARBA" id="ARBA00050025"/>
    </source>
</evidence>
<evidence type="ECO:0000313" key="12">
    <source>
        <dbReference type="EMBL" id="MFC5004650.1"/>
    </source>
</evidence>
<dbReference type="PROSITE" id="PS01219">
    <property type="entry name" value="AMMONIUM_TRANSP"/>
    <property type="match status" value="1"/>
</dbReference>
<evidence type="ECO:0000259" key="11">
    <source>
        <dbReference type="Pfam" id="PF00909"/>
    </source>
</evidence>
<dbReference type="Pfam" id="PF00909">
    <property type="entry name" value="Ammonium_transp"/>
    <property type="match status" value="1"/>
</dbReference>
<feature type="transmembrane region" description="Helical" evidence="9">
    <location>
        <begin position="12"/>
        <end position="38"/>
    </location>
</feature>
<evidence type="ECO:0000313" key="13">
    <source>
        <dbReference type="Proteomes" id="UP001595912"/>
    </source>
</evidence>
<accession>A0ABV9W7I0</accession>
<dbReference type="NCBIfam" id="TIGR00836">
    <property type="entry name" value="amt"/>
    <property type="match status" value="1"/>
</dbReference>
<dbReference type="InterPro" id="IPR029020">
    <property type="entry name" value="Ammonium/urea_transptr"/>
</dbReference>
<evidence type="ECO:0000256" key="1">
    <source>
        <dbReference type="ARBA" id="ARBA00004141"/>
    </source>
</evidence>
<dbReference type="RefSeq" id="WP_380124743.1">
    <property type="nucleotide sequence ID" value="NZ_JBHSIU010000066.1"/>
</dbReference>
<keyword evidence="4 9" id="KW-0812">Transmembrane</keyword>
<evidence type="ECO:0000256" key="5">
    <source>
        <dbReference type="ARBA" id="ARBA00022989"/>
    </source>
</evidence>
<dbReference type="Gene3D" id="1.10.3430.10">
    <property type="entry name" value="Ammonium transporter AmtB like domains"/>
    <property type="match status" value="1"/>
</dbReference>
<keyword evidence="5 9" id="KW-1133">Transmembrane helix</keyword>
<keyword evidence="13" id="KW-1185">Reference proteome</keyword>
<feature type="transmembrane region" description="Helical" evidence="9">
    <location>
        <begin position="102"/>
        <end position="123"/>
    </location>
</feature>
<dbReference type="SUPFAM" id="SSF111352">
    <property type="entry name" value="Ammonium transporter"/>
    <property type="match status" value="1"/>
</dbReference>
<comment type="caution">
    <text evidence="12">The sequence shown here is derived from an EMBL/GenBank/DDBJ whole genome shotgun (WGS) entry which is preliminary data.</text>
</comment>
<gene>
    <name evidence="12" type="ORF">ACFPIJ_43350</name>
</gene>
<feature type="transmembrane region" description="Helical" evidence="9">
    <location>
        <begin position="277"/>
        <end position="296"/>
    </location>
</feature>
<evidence type="ECO:0000256" key="6">
    <source>
        <dbReference type="ARBA" id="ARBA00023136"/>
    </source>
</evidence>
<evidence type="ECO:0000256" key="2">
    <source>
        <dbReference type="ARBA" id="ARBA00005887"/>
    </source>
</evidence>
<keyword evidence="6 9" id="KW-0472">Membrane</keyword>
<evidence type="ECO:0000256" key="7">
    <source>
        <dbReference type="ARBA" id="ARBA00023177"/>
    </source>
</evidence>
<dbReference type="EMBL" id="JBHSIU010000066">
    <property type="protein sequence ID" value="MFC5004650.1"/>
    <property type="molecule type" value="Genomic_DNA"/>
</dbReference>
<dbReference type="PANTHER" id="PTHR43029">
    <property type="entry name" value="AMMONIUM TRANSPORTER MEP2"/>
    <property type="match status" value="1"/>
</dbReference>
<sequence length="424" mass="44427">MTFDFATMDSGATAWVLACAALVMLMTPAVAFFYGGLVRSKHVLSMMMQGFTVMALVGVVWVVVSYSIAFGHGNAFFGGLRFAGLAHMHDVVPGFVGAKAMVIPPLAFVIFQMMFAVITAALITGSTADRWRFSAFVPFMVLWTLLVYAPIAHWVFSPTGWIATLAIGPFKGGALDFAGGTVVHANAGAAGLAMAIVLGPRRGWQPYDGIRPHNRPFVLLGAALLWFGWFGFNAGSALRPDEVAAYAFINTNTAACAGLLTWIMFERLRRSRPTTIGAASGVVAGLVAITPCAGYVTPLGAVAIGFLAAVAGGAAPALIGGRVDDSLDVFSLHLVAGVVGSLAVGLFASKDVNPAGVNGLFYGGGPGQLLLQFVAVAAVVLYSFGLTLLLGRLLGRGDRGRVPHDHEDGGLDRMQHEESAYDEL</sequence>
<feature type="transmembrane region" description="Helical" evidence="9">
    <location>
        <begin position="327"/>
        <end position="349"/>
    </location>
</feature>
<dbReference type="PRINTS" id="PR00342">
    <property type="entry name" value="RHESUSRHD"/>
</dbReference>
<evidence type="ECO:0000256" key="3">
    <source>
        <dbReference type="ARBA" id="ARBA00022448"/>
    </source>
</evidence>
<feature type="transmembrane region" description="Helical" evidence="9">
    <location>
        <begin position="135"/>
        <end position="157"/>
    </location>
</feature>
<comment type="subcellular location">
    <subcellularLocation>
        <location evidence="9">Cell membrane</location>
        <topology evidence="9">Multi-pass membrane protein</topology>
    </subcellularLocation>
    <subcellularLocation>
        <location evidence="1">Membrane</location>
        <topology evidence="1">Multi-pass membrane protein</topology>
    </subcellularLocation>
</comment>
<comment type="similarity">
    <text evidence="2 9">Belongs to the ammonia transporter channel (TC 1.A.11.2) family.</text>
</comment>
<dbReference type="PANTHER" id="PTHR43029:SF10">
    <property type="entry name" value="AMMONIUM TRANSPORTER MEP2"/>
    <property type="match status" value="1"/>
</dbReference>
<feature type="transmembrane region" description="Helical" evidence="9">
    <location>
        <begin position="177"/>
        <end position="197"/>
    </location>
</feature>
<dbReference type="InterPro" id="IPR024041">
    <property type="entry name" value="NH4_transpt_AmtB-like_dom"/>
</dbReference>
<feature type="transmembrane region" description="Helical" evidence="9">
    <location>
        <begin position="302"/>
        <end position="320"/>
    </location>
</feature>
<feature type="region of interest" description="Disordered" evidence="10">
    <location>
        <begin position="401"/>
        <end position="424"/>
    </location>
</feature>
<feature type="transmembrane region" description="Helical" evidence="9">
    <location>
        <begin position="369"/>
        <end position="391"/>
    </location>
</feature>
<evidence type="ECO:0000256" key="10">
    <source>
        <dbReference type="SAM" id="MobiDB-lite"/>
    </source>
</evidence>
<feature type="transmembrane region" description="Helical" evidence="9">
    <location>
        <begin position="217"/>
        <end position="238"/>
    </location>
</feature>
<feature type="domain" description="Ammonium transporter AmtB-like" evidence="11">
    <location>
        <begin position="14"/>
        <end position="421"/>
    </location>
</feature>
<feature type="transmembrane region" description="Helical" evidence="9">
    <location>
        <begin position="50"/>
        <end position="70"/>
    </location>
</feature>
<dbReference type="InterPro" id="IPR002229">
    <property type="entry name" value="RhesusRHD"/>
</dbReference>
<keyword evidence="7 9" id="KW-0924">Ammonia transport</keyword>
<dbReference type="InterPro" id="IPR018047">
    <property type="entry name" value="Ammonium_transpt_CS"/>
</dbReference>
<keyword evidence="3 9" id="KW-0813">Transport</keyword>
<reference evidence="13" key="1">
    <citation type="journal article" date="2019" name="Int. J. Syst. Evol. Microbiol.">
        <title>The Global Catalogue of Microorganisms (GCM) 10K type strain sequencing project: providing services to taxonomists for standard genome sequencing and annotation.</title>
        <authorList>
            <consortium name="The Broad Institute Genomics Platform"/>
            <consortium name="The Broad Institute Genome Sequencing Center for Infectious Disease"/>
            <person name="Wu L."/>
            <person name="Ma J."/>
        </authorList>
    </citation>
    <scope>NUCLEOTIDE SEQUENCE [LARGE SCALE GENOMIC DNA]</scope>
    <source>
        <strain evidence="13">CGMCC 4.7152</strain>
    </source>
</reference>
<protein>
    <recommendedName>
        <fullName evidence="8 9">Ammonium transporter</fullName>
    </recommendedName>
</protein>
<evidence type="ECO:0000256" key="4">
    <source>
        <dbReference type="ARBA" id="ARBA00022692"/>
    </source>
</evidence>
<name>A0ABV9W7I0_9ACTN</name>
<feature type="transmembrane region" description="Helical" evidence="9">
    <location>
        <begin position="244"/>
        <end position="265"/>
    </location>
</feature>
<organism evidence="12 13">
    <name type="scientific">Dactylosporangium cerinum</name>
    <dbReference type="NCBI Taxonomy" id="1434730"/>
    <lineage>
        <taxon>Bacteria</taxon>
        <taxon>Bacillati</taxon>
        <taxon>Actinomycetota</taxon>
        <taxon>Actinomycetes</taxon>
        <taxon>Micromonosporales</taxon>
        <taxon>Micromonosporaceae</taxon>
        <taxon>Dactylosporangium</taxon>
    </lineage>
</organism>
<proteinExistence type="inferred from homology"/>
<evidence type="ECO:0000256" key="9">
    <source>
        <dbReference type="RuleBase" id="RU362002"/>
    </source>
</evidence>
<dbReference type="InterPro" id="IPR001905">
    <property type="entry name" value="Ammonium_transpt"/>
</dbReference>